<dbReference type="Proteomes" id="UP000605986">
    <property type="component" value="Unassembled WGS sequence"/>
</dbReference>
<evidence type="ECO:0000313" key="3">
    <source>
        <dbReference type="Proteomes" id="UP000605986"/>
    </source>
</evidence>
<dbReference type="InterPro" id="IPR050266">
    <property type="entry name" value="AB_hydrolase_sf"/>
</dbReference>
<dbReference type="PANTHER" id="PTHR43798">
    <property type="entry name" value="MONOACYLGLYCEROL LIPASE"/>
    <property type="match status" value="1"/>
</dbReference>
<keyword evidence="3" id="KW-1185">Reference proteome</keyword>
<evidence type="ECO:0000259" key="1">
    <source>
        <dbReference type="Pfam" id="PF12146"/>
    </source>
</evidence>
<evidence type="ECO:0000313" key="2">
    <source>
        <dbReference type="EMBL" id="KAF4439113.1"/>
    </source>
</evidence>
<comment type="caution">
    <text evidence="2">The sequence shown here is derived from an EMBL/GenBank/DDBJ whole genome shotgun (WGS) entry which is preliminary data.</text>
</comment>
<dbReference type="AlphaFoldDB" id="A0A8H4NN78"/>
<dbReference type="InterPro" id="IPR022742">
    <property type="entry name" value="Hydrolase_4"/>
</dbReference>
<dbReference type="Gene3D" id="3.40.50.1820">
    <property type="entry name" value="alpha/beta hydrolase"/>
    <property type="match status" value="1"/>
</dbReference>
<dbReference type="SUPFAM" id="SSF53474">
    <property type="entry name" value="alpha/beta-Hydrolases"/>
    <property type="match status" value="1"/>
</dbReference>
<dbReference type="GO" id="GO:0016020">
    <property type="term" value="C:membrane"/>
    <property type="evidence" value="ECO:0007669"/>
    <property type="project" value="TreeGrafter"/>
</dbReference>
<dbReference type="Pfam" id="PF12146">
    <property type="entry name" value="Hydrolase_4"/>
    <property type="match status" value="1"/>
</dbReference>
<dbReference type="OrthoDB" id="408373at2759"/>
<proteinExistence type="predicted"/>
<accession>A0A8H4NN78</accession>
<dbReference type="EMBL" id="JAADJG010000701">
    <property type="protein sequence ID" value="KAF4439113.1"/>
    <property type="molecule type" value="Genomic_DNA"/>
</dbReference>
<feature type="domain" description="Serine aminopeptidase S33" evidence="1">
    <location>
        <begin position="58"/>
        <end position="299"/>
    </location>
</feature>
<reference evidence="2" key="1">
    <citation type="submission" date="2020-01" db="EMBL/GenBank/DDBJ databases">
        <title>Identification and distribution of gene clusters putatively required for synthesis of sphingolipid metabolism inhibitors in phylogenetically diverse species of the filamentous fungus Fusarium.</title>
        <authorList>
            <person name="Kim H.-S."/>
            <person name="Busman M."/>
            <person name="Brown D.W."/>
            <person name="Divon H."/>
            <person name="Uhlig S."/>
            <person name="Proctor R.H."/>
        </authorList>
    </citation>
    <scope>NUCLEOTIDE SEQUENCE</scope>
    <source>
        <strain evidence="2">NRRL 53441</strain>
    </source>
</reference>
<dbReference type="InterPro" id="IPR029058">
    <property type="entry name" value="AB_hydrolase_fold"/>
</dbReference>
<name>A0A8H4NN78_9HYPO</name>
<organism evidence="2 3">
    <name type="scientific">Fusarium austroafricanum</name>
    <dbReference type="NCBI Taxonomy" id="2364996"/>
    <lineage>
        <taxon>Eukaryota</taxon>
        <taxon>Fungi</taxon>
        <taxon>Dikarya</taxon>
        <taxon>Ascomycota</taxon>
        <taxon>Pezizomycotina</taxon>
        <taxon>Sordariomycetes</taxon>
        <taxon>Hypocreomycetidae</taxon>
        <taxon>Hypocreales</taxon>
        <taxon>Nectriaceae</taxon>
        <taxon>Fusarium</taxon>
        <taxon>Fusarium concolor species complex</taxon>
    </lineage>
</organism>
<protein>
    <recommendedName>
        <fullName evidence="1">Serine aminopeptidase S33 domain-containing protein</fullName>
    </recommendedName>
</protein>
<gene>
    <name evidence="2" type="ORF">F53441_12664</name>
</gene>
<sequence length="319" mass="35860">MSKLPTYAEQKEWRDIQSFLPERLHFTPDHSPVEEVWDHRGHALHLDRWRNPSAPVRLIMHHGMGTNGRMMSMLLGVPLHEAGFELVAIDMPGYGCTVPKKGHVWNYTEWVTIASEFVDHEYEHDERPIVLYGLSVGGGLTFQCAGMNEKVKGIIGMCFMDMRIQGVSDAACRNLFMSCVGGPMGRLMYAIGLGWVSMPMHIAGRMSTLANDPDAMKACMRDNTSANGWVTMTMMADLVTYKPTKEPKDFDTCPILLTQPAEDRWTPLWVSEAFLKDVDKVPVKTVMLDNAGHYPLEDPGLQQMVEAIVSFLKDIEQAS</sequence>
<dbReference type="PANTHER" id="PTHR43798:SF33">
    <property type="entry name" value="HYDROLASE, PUTATIVE (AFU_ORTHOLOGUE AFUA_2G14860)-RELATED"/>
    <property type="match status" value="1"/>
</dbReference>